<evidence type="ECO:0000313" key="12">
    <source>
        <dbReference type="EMBL" id="MBF9149444.1"/>
    </source>
</evidence>
<comment type="subunit">
    <text evidence="5 10">Heterodimer of LeuC and LeuD.</text>
</comment>
<dbReference type="NCBIfam" id="TIGR00171">
    <property type="entry name" value="leuD"/>
    <property type="match status" value="1"/>
</dbReference>
<evidence type="ECO:0000256" key="7">
    <source>
        <dbReference type="ARBA" id="ARBA00022605"/>
    </source>
</evidence>
<keyword evidence="13" id="KW-1185">Reference proteome</keyword>
<evidence type="ECO:0000256" key="8">
    <source>
        <dbReference type="ARBA" id="ARBA00023239"/>
    </source>
</evidence>
<comment type="function">
    <text evidence="2 10">Catalyzes the isomerization between 2-isopropylmalate and 3-isopropylmalate, via the formation of 2-isopropylmaleate.</text>
</comment>
<comment type="pathway">
    <text evidence="3 10">Amino-acid biosynthesis; L-leucine biosynthesis; L-leucine from 3-methyl-2-oxobutanoate: step 2/4.</text>
</comment>
<gene>
    <name evidence="10 12" type="primary">leuD</name>
    <name evidence="12" type="ORF">I2488_00370</name>
</gene>
<dbReference type="SUPFAM" id="SSF52016">
    <property type="entry name" value="LeuD/IlvD-like"/>
    <property type="match status" value="1"/>
</dbReference>
<dbReference type="NCBIfam" id="NF002458">
    <property type="entry name" value="PRK01641.1"/>
    <property type="match status" value="1"/>
</dbReference>
<dbReference type="RefSeq" id="WP_196273828.1">
    <property type="nucleotide sequence ID" value="NZ_JADQDC010000001.1"/>
</dbReference>
<dbReference type="Pfam" id="PF00694">
    <property type="entry name" value="Aconitase_C"/>
    <property type="match status" value="1"/>
</dbReference>
<dbReference type="InterPro" id="IPR050075">
    <property type="entry name" value="LeuD"/>
</dbReference>
<organism evidence="12 13">
    <name type="scientific">Novosphingobium jiangmenense</name>
    <dbReference type="NCBI Taxonomy" id="2791981"/>
    <lineage>
        <taxon>Bacteria</taxon>
        <taxon>Pseudomonadati</taxon>
        <taxon>Pseudomonadota</taxon>
        <taxon>Alphaproteobacteria</taxon>
        <taxon>Sphingomonadales</taxon>
        <taxon>Sphingomonadaceae</taxon>
        <taxon>Novosphingobium</taxon>
    </lineage>
</organism>
<dbReference type="InterPro" id="IPR033940">
    <property type="entry name" value="IPMI_Swivel"/>
</dbReference>
<dbReference type="EMBL" id="JADQDC010000001">
    <property type="protein sequence ID" value="MBF9149444.1"/>
    <property type="molecule type" value="Genomic_DNA"/>
</dbReference>
<comment type="caution">
    <text evidence="12">The sequence shown here is derived from an EMBL/GenBank/DDBJ whole genome shotgun (WGS) entry which is preliminary data.</text>
</comment>
<comment type="catalytic activity">
    <reaction evidence="1 10">
        <text>(2R,3S)-3-isopropylmalate = (2S)-2-isopropylmalate</text>
        <dbReference type="Rhea" id="RHEA:32287"/>
        <dbReference type="ChEBI" id="CHEBI:1178"/>
        <dbReference type="ChEBI" id="CHEBI:35121"/>
        <dbReference type="EC" id="4.2.1.33"/>
    </reaction>
</comment>
<evidence type="ECO:0000256" key="5">
    <source>
        <dbReference type="ARBA" id="ARBA00011271"/>
    </source>
</evidence>
<dbReference type="PANTHER" id="PTHR43345:SF5">
    <property type="entry name" value="3-ISOPROPYLMALATE DEHYDRATASE SMALL SUBUNIT"/>
    <property type="match status" value="1"/>
</dbReference>
<evidence type="ECO:0000256" key="3">
    <source>
        <dbReference type="ARBA" id="ARBA00004729"/>
    </source>
</evidence>
<evidence type="ECO:0000256" key="1">
    <source>
        <dbReference type="ARBA" id="ARBA00000491"/>
    </source>
</evidence>
<dbReference type="PANTHER" id="PTHR43345">
    <property type="entry name" value="3-ISOPROPYLMALATE DEHYDRATASE SMALL SUBUNIT 2-RELATED-RELATED"/>
    <property type="match status" value="1"/>
</dbReference>
<evidence type="ECO:0000256" key="10">
    <source>
        <dbReference type="HAMAP-Rule" id="MF_01031"/>
    </source>
</evidence>
<dbReference type="GO" id="GO:0003861">
    <property type="term" value="F:3-isopropylmalate dehydratase activity"/>
    <property type="evidence" value="ECO:0007669"/>
    <property type="project" value="UniProtKB-EC"/>
</dbReference>
<dbReference type="InterPro" id="IPR004431">
    <property type="entry name" value="3-IsopropMal_deHydase_ssu"/>
</dbReference>
<dbReference type="Proteomes" id="UP000600799">
    <property type="component" value="Unassembled WGS sequence"/>
</dbReference>
<feature type="domain" description="Aconitase A/isopropylmalate dehydratase small subunit swivel" evidence="11">
    <location>
        <begin position="1"/>
        <end position="125"/>
    </location>
</feature>
<proteinExistence type="inferred from homology"/>
<evidence type="ECO:0000313" key="13">
    <source>
        <dbReference type="Proteomes" id="UP000600799"/>
    </source>
</evidence>
<dbReference type="InterPro" id="IPR015928">
    <property type="entry name" value="Aconitase/3IPM_dehydase_swvl"/>
</dbReference>
<dbReference type="CDD" id="cd01577">
    <property type="entry name" value="IPMI_Swivel"/>
    <property type="match status" value="1"/>
</dbReference>
<evidence type="ECO:0000256" key="4">
    <source>
        <dbReference type="ARBA" id="ARBA00009845"/>
    </source>
</evidence>
<keyword evidence="8 10" id="KW-0456">Lyase</keyword>
<evidence type="ECO:0000256" key="9">
    <source>
        <dbReference type="ARBA" id="ARBA00023304"/>
    </source>
</evidence>
<dbReference type="EC" id="4.2.1.33" evidence="10"/>
<keyword evidence="7 10" id="KW-0028">Amino-acid biosynthesis</keyword>
<accession>A0ABS0HAY3</accession>
<dbReference type="Gene3D" id="3.20.19.10">
    <property type="entry name" value="Aconitase, domain 4"/>
    <property type="match status" value="1"/>
</dbReference>
<dbReference type="InterPro" id="IPR000573">
    <property type="entry name" value="AconitaseA/IPMdHydase_ssu_swvl"/>
</dbReference>
<evidence type="ECO:0000259" key="11">
    <source>
        <dbReference type="Pfam" id="PF00694"/>
    </source>
</evidence>
<name>A0ABS0HAY3_9SPHN</name>
<evidence type="ECO:0000256" key="6">
    <source>
        <dbReference type="ARBA" id="ARBA00022430"/>
    </source>
</evidence>
<evidence type="ECO:0000256" key="2">
    <source>
        <dbReference type="ARBA" id="ARBA00002695"/>
    </source>
</evidence>
<comment type="similarity">
    <text evidence="4 10">Belongs to the LeuD family. LeuD type 1 subfamily.</text>
</comment>
<sequence length="201" mass="21773">MTPFTSLNSVAVPLLRDNVDTDAIIPSREMKSTGRTGLADGLFAPWRYLDAVARVPDPAFPLNQPEAQGAQILLGGANFGCGSSREHAVWALAEYGIRCVIAESFAPIFRGNCIRNGILPVTLDRAAIDGLGWQKLVVDLTTQTVTADGKSHAFTIEEEPRQMLLEGLDAIALTLKSLPEIDAWTQADRARRPWIYAGKAA</sequence>
<keyword evidence="9 10" id="KW-0100">Branched-chain amino acid biosynthesis</keyword>
<dbReference type="HAMAP" id="MF_01031">
    <property type="entry name" value="LeuD_type1"/>
    <property type="match status" value="1"/>
</dbReference>
<keyword evidence="6 10" id="KW-0432">Leucine biosynthesis</keyword>
<protein>
    <recommendedName>
        <fullName evidence="10">3-isopropylmalate dehydratase small subunit</fullName>
        <ecNumber evidence="10">4.2.1.33</ecNumber>
    </recommendedName>
    <alternativeName>
        <fullName evidence="10">Alpha-IPM isomerase</fullName>
        <shortName evidence="10">IPMI</shortName>
    </alternativeName>
    <alternativeName>
        <fullName evidence="10">Isopropylmalate isomerase</fullName>
    </alternativeName>
</protein>
<reference evidence="12 13" key="1">
    <citation type="submission" date="2020-11" db="EMBL/GenBank/DDBJ databases">
        <title>The genome sequence of Novosphingobium sp. 1Y9A.</title>
        <authorList>
            <person name="Liu Y."/>
        </authorList>
    </citation>
    <scope>NUCLEOTIDE SEQUENCE [LARGE SCALE GENOMIC DNA]</scope>
    <source>
        <strain evidence="12 13">1Y9A</strain>
    </source>
</reference>